<keyword evidence="2" id="KW-0472">Membrane</keyword>
<reference evidence="6" key="2">
    <citation type="journal article" date="2018" name="Hortic Res">
        <title>Improved Brassica rapa reference genome by single-molecule sequencing and chromosome conformation capture technologies.</title>
        <authorList>
            <person name="Zhang L."/>
            <person name="Cai X."/>
            <person name="Wu J."/>
            <person name="Liu M."/>
            <person name="Grob S."/>
            <person name="Cheng F."/>
            <person name="Liang J."/>
            <person name="Cai C."/>
            <person name="Liu Z."/>
            <person name="Liu B."/>
            <person name="Wang F."/>
            <person name="Li S."/>
            <person name="Liu F."/>
            <person name="Li X."/>
            <person name="Cheng L."/>
            <person name="Yang W."/>
            <person name="Li M.H."/>
            <person name="Grossniklaus U."/>
            <person name="Zheng H."/>
            <person name="Wang X."/>
        </authorList>
    </citation>
    <scope>NUCLEOTIDE SEQUENCE [LARGE SCALE GENOMIC DNA]</scope>
    <source>
        <strain evidence="6">cv. Chiifu-401-42</strain>
    </source>
</reference>
<keyword evidence="2" id="KW-1133">Transmembrane helix</keyword>
<dbReference type="AlphaFoldDB" id="A0A3P5Y966"/>
<feature type="compositionally biased region" description="Polar residues" evidence="1">
    <location>
        <begin position="18"/>
        <end position="32"/>
    </location>
</feature>
<accession>A0A3P5Y966</accession>
<dbReference type="Proteomes" id="UP000694005">
    <property type="component" value="Chromosome A09"/>
</dbReference>
<gene>
    <name evidence="4" type="ORF">BRAA09T41597Z</name>
    <name evidence="3" type="ORF">BRAPAZ1V2_A09P75020.2</name>
</gene>
<feature type="compositionally biased region" description="Basic residues" evidence="1">
    <location>
        <begin position="1"/>
        <end position="10"/>
    </location>
</feature>
<feature type="transmembrane region" description="Helical" evidence="2">
    <location>
        <begin position="105"/>
        <end position="123"/>
    </location>
</feature>
<keyword evidence="2" id="KW-0812">Transmembrane</keyword>
<reference evidence="5" key="4">
    <citation type="submission" date="2023-03" db="UniProtKB">
        <authorList>
            <consortium name="EnsemblPlants"/>
        </authorList>
    </citation>
    <scope>IDENTIFICATION</scope>
    <source>
        <strain evidence="5">cv. Chiifu-401-42</strain>
    </source>
</reference>
<accession>M4EDI5</accession>
<name>A0A3P5Y966_BRACM</name>
<evidence type="ECO:0000313" key="3">
    <source>
        <dbReference type="EMBL" id="CAG7867035.1"/>
    </source>
</evidence>
<dbReference type="OMA" id="IVERDCK"/>
<evidence type="ECO:0000313" key="4">
    <source>
        <dbReference type="EMBL" id="VDC63986.1"/>
    </source>
</evidence>
<dbReference type="EMBL" id="LR031568">
    <property type="protein sequence ID" value="VDC63986.1"/>
    <property type="molecule type" value="Genomic_DNA"/>
</dbReference>
<sequence length="324" mass="37764">MFNDKKRKRSSQLEIFPRSSQTPTSSFLFSENDHTVGSSMESWKMQSKRSRKLGRQITTCRRSNLLSEMARSQLSRSQRRRAQKKRAQKRRAPRIKSWRKKRPRLLCSIIIQIRAICWAIAFIRHYEFKLKLLGQMPLEEHLSIQALINHTPKRYLKADGTFTEDLSVLARVLQVNGTLLDRDCPLTERLDQAPIDDSNLQKFIPTKVRVHSIYPKRNSNFSQRRSDAMNAQLVKHVRGGCVAARIVVYPSYLKLEGKDIYYPTKYELDCLEPGGHVVLLTHYAYDANRRLYYQFQETAGVEVCDEGYAYVYADLVTHFLEIDA</sequence>
<dbReference type="EMBL" id="LS974625">
    <property type="protein sequence ID" value="CAG7867035.1"/>
    <property type="molecule type" value="Genomic_DNA"/>
</dbReference>
<evidence type="ECO:0000256" key="2">
    <source>
        <dbReference type="SAM" id="Phobius"/>
    </source>
</evidence>
<protein>
    <submittedName>
        <fullName evidence="4 5">Uncharacterized protein</fullName>
    </submittedName>
</protein>
<dbReference type="InterPro" id="IPR038765">
    <property type="entry name" value="Papain-like_cys_pep_sf"/>
</dbReference>
<dbReference type="EnsemblPlants" id="Bra026845.1">
    <property type="protein sequence ID" value="Bra026845.1-P"/>
    <property type="gene ID" value="Bra026845"/>
</dbReference>
<organism evidence="4">
    <name type="scientific">Brassica campestris</name>
    <name type="common">Field mustard</name>
    <dbReference type="NCBI Taxonomy" id="3711"/>
    <lineage>
        <taxon>Eukaryota</taxon>
        <taxon>Viridiplantae</taxon>
        <taxon>Streptophyta</taxon>
        <taxon>Embryophyta</taxon>
        <taxon>Tracheophyta</taxon>
        <taxon>Spermatophyta</taxon>
        <taxon>Magnoliopsida</taxon>
        <taxon>eudicotyledons</taxon>
        <taxon>Gunneridae</taxon>
        <taxon>Pentapetalae</taxon>
        <taxon>rosids</taxon>
        <taxon>malvids</taxon>
        <taxon>Brassicales</taxon>
        <taxon>Brassicaceae</taxon>
        <taxon>Brassiceae</taxon>
        <taxon>Brassica</taxon>
    </lineage>
</organism>
<dbReference type="Proteomes" id="UP000011750">
    <property type="component" value="Chromosome A09"/>
</dbReference>
<proteinExistence type="predicted"/>
<feature type="region of interest" description="Disordered" evidence="1">
    <location>
        <begin position="70"/>
        <end position="95"/>
    </location>
</feature>
<reference evidence="6" key="1">
    <citation type="journal article" date="2011" name="Nat. Genet.">
        <title>The genome of the mesopolyploid crop species Brassica rapa.</title>
        <authorList>
            <consortium name="Brassica rapa Genome Sequencing Project Consortium"/>
            <person name="Wang X."/>
            <person name="Wang H."/>
            <person name="Wang J."/>
            <person name="Sun R."/>
            <person name="Wu J."/>
            <person name="Liu S."/>
            <person name="Bai Y."/>
            <person name="Mun J.H."/>
            <person name="Bancroft I."/>
            <person name="Cheng F."/>
            <person name="Huang S."/>
            <person name="Li X."/>
            <person name="Hua W."/>
            <person name="Wang J."/>
            <person name="Wang X."/>
            <person name="Freeling M."/>
            <person name="Pires J.C."/>
            <person name="Paterson A.H."/>
            <person name="Chalhoub B."/>
            <person name="Wang B."/>
            <person name="Hayward A."/>
            <person name="Sharpe A.G."/>
            <person name="Park B.S."/>
            <person name="Weisshaar B."/>
            <person name="Liu B."/>
            <person name="Li B."/>
            <person name="Liu B."/>
            <person name="Tong C."/>
            <person name="Song C."/>
            <person name="Duran C."/>
            <person name="Peng C."/>
            <person name="Geng C."/>
            <person name="Koh C."/>
            <person name="Lin C."/>
            <person name="Edwards D."/>
            <person name="Mu D."/>
            <person name="Shen D."/>
            <person name="Soumpourou E."/>
            <person name="Li F."/>
            <person name="Fraser F."/>
            <person name="Conant G."/>
            <person name="Lassalle G."/>
            <person name="King G.J."/>
            <person name="Bonnema G."/>
            <person name="Tang H."/>
            <person name="Wang H."/>
            <person name="Belcram H."/>
            <person name="Zhou H."/>
            <person name="Hirakawa H."/>
            <person name="Abe H."/>
            <person name="Guo H."/>
            <person name="Wang H."/>
            <person name="Jin H."/>
            <person name="Parkin I.A."/>
            <person name="Batley J."/>
            <person name="Kim J.S."/>
            <person name="Just J."/>
            <person name="Li J."/>
            <person name="Xu J."/>
            <person name="Deng J."/>
            <person name="Kim J.A."/>
            <person name="Li J."/>
            <person name="Yu J."/>
            <person name="Meng J."/>
            <person name="Wang J."/>
            <person name="Min J."/>
            <person name="Poulain J."/>
            <person name="Wang J."/>
            <person name="Hatakeyama K."/>
            <person name="Wu K."/>
            <person name="Wang L."/>
            <person name="Fang L."/>
            <person name="Trick M."/>
            <person name="Links M.G."/>
            <person name="Zhao M."/>
            <person name="Jin M."/>
            <person name="Ramchiary N."/>
            <person name="Drou N."/>
            <person name="Berkman P.J."/>
            <person name="Cai Q."/>
            <person name="Huang Q."/>
            <person name="Li R."/>
            <person name="Tabata S."/>
            <person name="Cheng S."/>
            <person name="Zhang S."/>
            <person name="Zhang S."/>
            <person name="Huang S."/>
            <person name="Sato S."/>
            <person name="Sun S."/>
            <person name="Kwon S.J."/>
            <person name="Choi S.R."/>
            <person name="Lee T.H."/>
            <person name="Fan W."/>
            <person name="Zhao X."/>
            <person name="Tan X."/>
            <person name="Xu X."/>
            <person name="Wang Y."/>
            <person name="Qiu Y."/>
            <person name="Yin Y."/>
            <person name="Li Y."/>
            <person name="Du Y."/>
            <person name="Liao Y."/>
            <person name="Lim Y."/>
            <person name="Narusaka Y."/>
            <person name="Wang Y."/>
            <person name="Wang Z."/>
            <person name="Li Z."/>
            <person name="Wang Z."/>
            <person name="Xiong Z."/>
            <person name="Zhang Z."/>
        </authorList>
    </citation>
    <scope>NUCLEOTIDE SEQUENCE [LARGE SCALE GENOMIC DNA]</scope>
    <source>
        <strain evidence="6">cv. Chiifu-401-42</strain>
    </source>
</reference>
<evidence type="ECO:0000256" key="1">
    <source>
        <dbReference type="SAM" id="MobiDB-lite"/>
    </source>
</evidence>
<keyword evidence="6" id="KW-1185">Reference proteome</keyword>
<feature type="region of interest" description="Disordered" evidence="1">
    <location>
        <begin position="1"/>
        <end position="32"/>
    </location>
</feature>
<reference evidence="4" key="3">
    <citation type="submission" date="2018-11" db="EMBL/GenBank/DDBJ databases">
        <authorList>
            <consortium name="Genoscope - CEA"/>
            <person name="William W."/>
        </authorList>
    </citation>
    <scope>NUCLEOTIDE SEQUENCE</scope>
</reference>
<dbReference type="Gramene" id="Bra026845.1">
    <property type="protein sequence ID" value="Bra026845.1-P"/>
    <property type="gene ID" value="Bra026845"/>
</dbReference>
<dbReference type="SUPFAM" id="SSF54001">
    <property type="entry name" value="Cysteine proteinases"/>
    <property type="match status" value="1"/>
</dbReference>
<evidence type="ECO:0000313" key="6">
    <source>
        <dbReference type="Proteomes" id="UP000011750"/>
    </source>
</evidence>
<dbReference type="Gene3D" id="3.90.70.10">
    <property type="entry name" value="Cysteine proteinases"/>
    <property type="match status" value="1"/>
</dbReference>
<dbReference type="Gramene" id="A09p75020.2_BraZ1">
    <property type="protein sequence ID" value="A09p75020.2_BraZ1.CDS"/>
    <property type="gene ID" value="A09g75020.2_BraZ1"/>
</dbReference>
<feature type="compositionally biased region" description="Basic residues" evidence="1">
    <location>
        <begin position="77"/>
        <end position="95"/>
    </location>
</feature>
<dbReference type="STRING" id="51351.M4EDI5"/>
<evidence type="ECO:0000313" key="5">
    <source>
        <dbReference type="EnsemblPlants" id="Bra026845.1-P"/>
    </source>
</evidence>
<dbReference type="HOGENOM" id="CLU_858841_0_0_1"/>